<name>I4CC20_DESTA</name>
<dbReference type="InterPro" id="IPR018758">
    <property type="entry name" value="FtrD-like"/>
</dbReference>
<feature type="signal peptide" evidence="1">
    <location>
        <begin position="1"/>
        <end position="27"/>
    </location>
</feature>
<dbReference type="AlphaFoldDB" id="I4CC20"/>
<protein>
    <submittedName>
        <fullName evidence="3">Putative membrane protein</fullName>
    </submittedName>
</protein>
<accession>I4CC20</accession>
<feature type="domain" description="Membrane iron-sulfur containing protein FtrD-like" evidence="2">
    <location>
        <begin position="52"/>
        <end position="154"/>
    </location>
</feature>
<dbReference type="eggNOG" id="COG4393">
    <property type="taxonomic scope" value="Bacteria"/>
</dbReference>
<organism evidence="3 4">
    <name type="scientific">Desulfomonile tiedjei (strain ATCC 49306 / DSM 6799 / DCB-1)</name>
    <dbReference type="NCBI Taxonomy" id="706587"/>
    <lineage>
        <taxon>Bacteria</taxon>
        <taxon>Pseudomonadati</taxon>
        <taxon>Thermodesulfobacteriota</taxon>
        <taxon>Desulfomonilia</taxon>
        <taxon>Desulfomonilales</taxon>
        <taxon>Desulfomonilaceae</taxon>
        <taxon>Desulfomonile</taxon>
    </lineage>
</organism>
<dbReference type="RefSeq" id="WP_014812225.1">
    <property type="nucleotide sequence ID" value="NC_018025.1"/>
</dbReference>
<dbReference type="Pfam" id="PF10080">
    <property type="entry name" value="FtrD-like"/>
    <property type="match status" value="1"/>
</dbReference>
<evidence type="ECO:0000259" key="2">
    <source>
        <dbReference type="Pfam" id="PF10080"/>
    </source>
</evidence>
<gene>
    <name evidence="3" type="ordered locus">Desti_4479</name>
</gene>
<evidence type="ECO:0000256" key="1">
    <source>
        <dbReference type="SAM" id="SignalP"/>
    </source>
</evidence>
<evidence type="ECO:0000313" key="3">
    <source>
        <dbReference type="EMBL" id="AFM27111.1"/>
    </source>
</evidence>
<dbReference type="STRING" id="706587.Desti_4479"/>
<dbReference type="OrthoDB" id="9792533at2"/>
<feature type="chain" id="PRO_5003687693" evidence="1">
    <location>
        <begin position="28"/>
        <end position="155"/>
    </location>
</feature>
<dbReference type="Proteomes" id="UP000006055">
    <property type="component" value="Chromosome"/>
</dbReference>
<reference evidence="4" key="1">
    <citation type="submission" date="2012-06" db="EMBL/GenBank/DDBJ databases">
        <title>Complete sequence of chromosome of Desulfomonile tiedjei DSM 6799.</title>
        <authorList>
            <person name="Lucas S."/>
            <person name="Copeland A."/>
            <person name="Lapidus A."/>
            <person name="Glavina del Rio T."/>
            <person name="Dalin E."/>
            <person name="Tice H."/>
            <person name="Bruce D."/>
            <person name="Goodwin L."/>
            <person name="Pitluck S."/>
            <person name="Peters L."/>
            <person name="Ovchinnikova G."/>
            <person name="Zeytun A."/>
            <person name="Lu M."/>
            <person name="Kyrpides N."/>
            <person name="Mavromatis K."/>
            <person name="Ivanova N."/>
            <person name="Brettin T."/>
            <person name="Detter J.C."/>
            <person name="Han C."/>
            <person name="Larimer F."/>
            <person name="Land M."/>
            <person name="Hauser L."/>
            <person name="Markowitz V."/>
            <person name="Cheng J.-F."/>
            <person name="Hugenholtz P."/>
            <person name="Woyke T."/>
            <person name="Wu D."/>
            <person name="Spring S."/>
            <person name="Schroeder M."/>
            <person name="Brambilla E."/>
            <person name="Klenk H.-P."/>
            <person name="Eisen J.A."/>
        </authorList>
    </citation>
    <scope>NUCLEOTIDE SEQUENCE [LARGE SCALE GENOMIC DNA]</scope>
    <source>
        <strain evidence="4">ATCC 49306 / DSM 6799 / DCB-1</strain>
    </source>
</reference>
<dbReference type="HOGENOM" id="CLU_120865_1_0_7"/>
<dbReference type="KEGG" id="dti:Desti_4479"/>
<sequence length="155" mass="17020">MKIHTSISTIIALCAVALLAFSAPVYAWNFTVPAQEVKPVNGAFVFPVASFADGKAHHFQYTISPKERVRFFIVKSTDGVVRAALDACEVCKASKKGYVQQGNDMICINCGLKFRTDKVNEVRGGCNPHPLKRTIQGDKLVINAQEVAEGLVYFR</sequence>
<dbReference type="EMBL" id="CP003360">
    <property type="protein sequence ID" value="AFM27111.1"/>
    <property type="molecule type" value="Genomic_DNA"/>
</dbReference>
<evidence type="ECO:0000313" key="4">
    <source>
        <dbReference type="Proteomes" id="UP000006055"/>
    </source>
</evidence>
<keyword evidence="4" id="KW-1185">Reference proteome</keyword>
<keyword evidence="1" id="KW-0732">Signal</keyword>
<dbReference type="PATRIC" id="fig|706587.4.peg.5079"/>
<proteinExistence type="predicted"/>